<name>A0A0C2Z9V5_9AGAM</name>
<evidence type="ECO:0000256" key="3">
    <source>
        <dbReference type="ARBA" id="ARBA00022777"/>
    </source>
</evidence>
<dbReference type="GO" id="GO:0005524">
    <property type="term" value="F:ATP binding"/>
    <property type="evidence" value="ECO:0007669"/>
    <property type="project" value="InterPro"/>
</dbReference>
<keyword evidence="6" id="KW-1185">Reference proteome</keyword>
<dbReference type="EMBL" id="KN822083">
    <property type="protein sequence ID" value="KIM58648.1"/>
    <property type="molecule type" value="Genomic_DNA"/>
</dbReference>
<protein>
    <recommendedName>
        <fullName evidence="4">Alpha-type protein kinase domain-containing protein</fullName>
    </recommendedName>
</protein>
<keyword evidence="1" id="KW-0723">Serine/threonine-protein kinase</keyword>
<evidence type="ECO:0000259" key="4">
    <source>
        <dbReference type="PROSITE" id="PS51158"/>
    </source>
</evidence>
<dbReference type="AlphaFoldDB" id="A0A0C2Z9V5"/>
<keyword evidence="2" id="KW-0808">Transferase</keyword>
<dbReference type="HOGENOM" id="CLU_145795_0_0_1"/>
<sequence length="111" mass="12845">YLLKEWITDDGGEFMKFIHNVSCAPLLEPDKENYDLAEFLVFTQHVQYVKTKGLAYIADYQGSMVYCLPCLLLTPRSREQTFDLFGEGNIEMGVECFEKEHACNSFCRWPG</sequence>
<dbReference type="PROSITE" id="PS51158">
    <property type="entry name" value="ALPHA_KINASE"/>
    <property type="match status" value="1"/>
</dbReference>
<keyword evidence="3" id="KW-0418">Kinase</keyword>
<organism evidence="5 6">
    <name type="scientific">Scleroderma citrinum Foug A</name>
    <dbReference type="NCBI Taxonomy" id="1036808"/>
    <lineage>
        <taxon>Eukaryota</taxon>
        <taxon>Fungi</taxon>
        <taxon>Dikarya</taxon>
        <taxon>Basidiomycota</taxon>
        <taxon>Agaricomycotina</taxon>
        <taxon>Agaricomycetes</taxon>
        <taxon>Agaricomycetidae</taxon>
        <taxon>Boletales</taxon>
        <taxon>Sclerodermatineae</taxon>
        <taxon>Sclerodermataceae</taxon>
        <taxon>Scleroderma</taxon>
    </lineage>
</organism>
<dbReference type="InParanoid" id="A0A0C2Z9V5"/>
<dbReference type="Proteomes" id="UP000053989">
    <property type="component" value="Unassembled WGS sequence"/>
</dbReference>
<dbReference type="Gene3D" id="3.20.200.10">
    <property type="entry name" value="MHCK/EF2 kinase"/>
    <property type="match status" value="1"/>
</dbReference>
<dbReference type="InterPro" id="IPR004166">
    <property type="entry name" value="a-kinase_dom"/>
</dbReference>
<evidence type="ECO:0000313" key="6">
    <source>
        <dbReference type="Proteomes" id="UP000053989"/>
    </source>
</evidence>
<dbReference type="STRING" id="1036808.A0A0C2Z9V5"/>
<dbReference type="GO" id="GO:0004674">
    <property type="term" value="F:protein serine/threonine kinase activity"/>
    <property type="evidence" value="ECO:0007669"/>
    <property type="project" value="UniProtKB-KW"/>
</dbReference>
<evidence type="ECO:0000313" key="5">
    <source>
        <dbReference type="EMBL" id="KIM58648.1"/>
    </source>
</evidence>
<feature type="domain" description="Alpha-type protein kinase" evidence="4">
    <location>
        <begin position="1"/>
        <end position="111"/>
    </location>
</feature>
<gene>
    <name evidence="5" type="ORF">SCLCIDRAFT_75728</name>
</gene>
<evidence type="ECO:0000256" key="1">
    <source>
        <dbReference type="ARBA" id="ARBA00022527"/>
    </source>
</evidence>
<evidence type="ECO:0000256" key="2">
    <source>
        <dbReference type="ARBA" id="ARBA00022679"/>
    </source>
</evidence>
<reference evidence="5 6" key="1">
    <citation type="submission" date="2014-04" db="EMBL/GenBank/DDBJ databases">
        <authorList>
            <consortium name="DOE Joint Genome Institute"/>
            <person name="Kuo A."/>
            <person name="Kohler A."/>
            <person name="Nagy L.G."/>
            <person name="Floudas D."/>
            <person name="Copeland A."/>
            <person name="Barry K.W."/>
            <person name="Cichocki N."/>
            <person name="Veneault-Fourrey C."/>
            <person name="LaButti K."/>
            <person name="Lindquist E.A."/>
            <person name="Lipzen A."/>
            <person name="Lundell T."/>
            <person name="Morin E."/>
            <person name="Murat C."/>
            <person name="Sun H."/>
            <person name="Tunlid A."/>
            <person name="Henrissat B."/>
            <person name="Grigoriev I.V."/>
            <person name="Hibbett D.S."/>
            <person name="Martin F."/>
            <person name="Nordberg H.P."/>
            <person name="Cantor M.N."/>
            <person name="Hua S.X."/>
        </authorList>
    </citation>
    <scope>NUCLEOTIDE SEQUENCE [LARGE SCALE GENOMIC DNA]</scope>
    <source>
        <strain evidence="5 6">Foug A</strain>
    </source>
</reference>
<proteinExistence type="predicted"/>
<feature type="non-terminal residue" evidence="5">
    <location>
        <position position="1"/>
    </location>
</feature>
<accession>A0A0C2Z9V5</accession>
<reference evidence="6" key="2">
    <citation type="submission" date="2015-01" db="EMBL/GenBank/DDBJ databases">
        <title>Evolutionary Origins and Diversification of the Mycorrhizal Mutualists.</title>
        <authorList>
            <consortium name="DOE Joint Genome Institute"/>
            <consortium name="Mycorrhizal Genomics Consortium"/>
            <person name="Kohler A."/>
            <person name="Kuo A."/>
            <person name="Nagy L.G."/>
            <person name="Floudas D."/>
            <person name="Copeland A."/>
            <person name="Barry K.W."/>
            <person name="Cichocki N."/>
            <person name="Veneault-Fourrey C."/>
            <person name="LaButti K."/>
            <person name="Lindquist E.A."/>
            <person name="Lipzen A."/>
            <person name="Lundell T."/>
            <person name="Morin E."/>
            <person name="Murat C."/>
            <person name="Riley R."/>
            <person name="Ohm R."/>
            <person name="Sun H."/>
            <person name="Tunlid A."/>
            <person name="Henrissat B."/>
            <person name="Grigoriev I.V."/>
            <person name="Hibbett D.S."/>
            <person name="Martin F."/>
        </authorList>
    </citation>
    <scope>NUCLEOTIDE SEQUENCE [LARGE SCALE GENOMIC DNA]</scope>
    <source>
        <strain evidence="6">Foug A</strain>
    </source>
</reference>
<dbReference type="Pfam" id="PF02816">
    <property type="entry name" value="Alpha_kinase"/>
    <property type="match status" value="1"/>
</dbReference>
<dbReference type="OrthoDB" id="301415at2759"/>
<feature type="non-terminal residue" evidence="5">
    <location>
        <position position="111"/>
    </location>
</feature>